<feature type="transmembrane region" description="Helical" evidence="10">
    <location>
        <begin position="281"/>
        <end position="304"/>
    </location>
</feature>
<dbReference type="InterPro" id="IPR003663">
    <property type="entry name" value="Sugar/inositol_transpt"/>
</dbReference>
<evidence type="ECO:0000256" key="10">
    <source>
        <dbReference type="SAM" id="Phobius"/>
    </source>
</evidence>
<comment type="similarity">
    <text evidence="2 9">Belongs to the major facilitator superfamily. Sugar transporter (TC 2.A.1.1) family.</text>
</comment>
<feature type="transmembrane region" description="Helical" evidence="10">
    <location>
        <begin position="346"/>
        <end position="366"/>
    </location>
</feature>
<evidence type="ECO:0000256" key="6">
    <source>
        <dbReference type="ARBA" id="ARBA00022692"/>
    </source>
</evidence>
<dbReference type="eggNOG" id="COG2814">
    <property type="taxonomic scope" value="Bacteria"/>
</dbReference>
<evidence type="ECO:0000313" key="13">
    <source>
        <dbReference type="Proteomes" id="UP000004949"/>
    </source>
</evidence>
<keyword evidence="6 10" id="KW-0812">Transmembrane</keyword>
<dbReference type="GO" id="GO:0005886">
    <property type="term" value="C:plasma membrane"/>
    <property type="evidence" value="ECO:0007669"/>
    <property type="project" value="UniProtKB-SubCell"/>
</dbReference>
<evidence type="ECO:0000256" key="4">
    <source>
        <dbReference type="ARBA" id="ARBA00022475"/>
    </source>
</evidence>
<dbReference type="AlphaFoldDB" id="G6XJU8"/>
<evidence type="ECO:0000256" key="3">
    <source>
        <dbReference type="ARBA" id="ARBA00022448"/>
    </source>
</evidence>
<gene>
    <name evidence="12" type="ORF">GMO_16770</name>
</gene>
<dbReference type="SUPFAM" id="SSF103473">
    <property type="entry name" value="MFS general substrate transporter"/>
    <property type="match status" value="1"/>
</dbReference>
<keyword evidence="7 10" id="KW-1133">Transmembrane helix</keyword>
<feature type="transmembrane region" description="Helical" evidence="10">
    <location>
        <begin position="201"/>
        <end position="222"/>
    </location>
</feature>
<dbReference type="PANTHER" id="PTHR48020">
    <property type="entry name" value="PROTON MYO-INOSITOL COTRANSPORTER"/>
    <property type="match status" value="1"/>
</dbReference>
<reference evidence="12 13" key="1">
    <citation type="submission" date="2011-10" db="EMBL/GenBank/DDBJ databases">
        <title>Genome sequence of Gluconobacter morbifer G707, isolated from Drosophila gut.</title>
        <authorList>
            <person name="Lee W.-J."/>
            <person name="Kim E.-K."/>
        </authorList>
    </citation>
    <scope>NUCLEOTIDE SEQUENCE [LARGE SCALE GENOMIC DNA]</scope>
    <source>
        <strain evidence="12 13">G707</strain>
    </source>
</reference>
<organism evidence="12 13">
    <name type="scientific">Gluconobacter morbifer G707</name>
    <dbReference type="NCBI Taxonomy" id="1088869"/>
    <lineage>
        <taxon>Bacteria</taxon>
        <taxon>Pseudomonadati</taxon>
        <taxon>Pseudomonadota</taxon>
        <taxon>Alphaproteobacteria</taxon>
        <taxon>Acetobacterales</taxon>
        <taxon>Acetobacteraceae</taxon>
        <taxon>Gluconobacter</taxon>
    </lineage>
</organism>
<keyword evidence="4" id="KW-1003">Cell membrane</keyword>
<proteinExistence type="inferred from homology"/>
<keyword evidence="3 9" id="KW-0813">Transport</keyword>
<comment type="caution">
    <text evidence="12">The sequence shown here is derived from an EMBL/GenBank/DDBJ whole genome shotgun (WGS) entry which is preliminary data.</text>
</comment>
<dbReference type="NCBIfam" id="TIGR00879">
    <property type="entry name" value="SP"/>
    <property type="match status" value="1"/>
</dbReference>
<dbReference type="PROSITE" id="PS00216">
    <property type="entry name" value="SUGAR_TRANSPORT_1"/>
    <property type="match status" value="1"/>
</dbReference>
<dbReference type="PROSITE" id="PS50850">
    <property type="entry name" value="MFS"/>
    <property type="match status" value="1"/>
</dbReference>
<dbReference type="PROSITE" id="PS00217">
    <property type="entry name" value="SUGAR_TRANSPORT_2"/>
    <property type="match status" value="1"/>
</dbReference>
<dbReference type="GO" id="GO:0022857">
    <property type="term" value="F:transmembrane transporter activity"/>
    <property type="evidence" value="ECO:0007669"/>
    <property type="project" value="InterPro"/>
</dbReference>
<dbReference type="InterPro" id="IPR005828">
    <property type="entry name" value="MFS_sugar_transport-like"/>
</dbReference>
<evidence type="ECO:0000256" key="5">
    <source>
        <dbReference type="ARBA" id="ARBA00022597"/>
    </source>
</evidence>
<protein>
    <submittedName>
        <fullName evidence="12">Galactose-proton symporter</fullName>
    </submittedName>
</protein>
<keyword evidence="13" id="KW-1185">Reference proteome</keyword>
<feature type="transmembrane region" description="Helical" evidence="10">
    <location>
        <begin position="138"/>
        <end position="159"/>
    </location>
</feature>
<dbReference type="Proteomes" id="UP000004949">
    <property type="component" value="Unassembled WGS sequence"/>
</dbReference>
<evidence type="ECO:0000256" key="8">
    <source>
        <dbReference type="ARBA" id="ARBA00023136"/>
    </source>
</evidence>
<feature type="transmembrane region" description="Helical" evidence="10">
    <location>
        <begin position="81"/>
        <end position="101"/>
    </location>
</feature>
<dbReference type="STRING" id="1088869.GMO_16770"/>
<dbReference type="InterPro" id="IPR005829">
    <property type="entry name" value="Sugar_transporter_CS"/>
</dbReference>
<evidence type="ECO:0000259" key="11">
    <source>
        <dbReference type="PROSITE" id="PS50850"/>
    </source>
</evidence>
<feature type="transmembrane region" description="Helical" evidence="10">
    <location>
        <begin position="113"/>
        <end position="132"/>
    </location>
</feature>
<dbReference type="Pfam" id="PF00083">
    <property type="entry name" value="Sugar_tr"/>
    <property type="match status" value="1"/>
</dbReference>
<accession>G6XJU8</accession>
<feature type="transmembrane region" description="Helical" evidence="10">
    <location>
        <begin position="316"/>
        <end position="339"/>
    </location>
</feature>
<evidence type="ECO:0000256" key="1">
    <source>
        <dbReference type="ARBA" id="ARBA00004651"/>
    </source>
</evidence>
<sequence>MFVPFTHTKGSRHFMNHQVETTQPVPPQTDDTTFSFFDATRFKIIAIGVIAALAGLMSGLDIGVVAGALDLFGHQYHASTVALEWVVSSMMAGAAAGALTAGWLSRTLGRKHTLILGAAIFGIGTVGCALSWSVASMIVFRVIMGMAVGISAFTAPLYLSEIASENSRGAMVSTYQLMVTVGIFIAFLSDTYFSYSGDWRWMFGVAAIPAVLFLIGVLFLPYSPRWLIMQGRHKEARQILLDLRDDPLEAAKEIRAIRAQLETKQEGFRLFRTNPNFRRSVALGIMLQMMQQLAGINIVMYYAPNILAAAHFDAQAQMWCTAIIGLVNMLATFVAVGLVDRWGRKPILYTGFSVMALGMASLALLLQTGMTTQSSQIAAVFLLMVFCAGFAMSAGPLMWVLCSEIQPMAGRDFGMAISTFTNWMTNLLVGVSFLTLMEILGTAGTFWLFAGLNALFLVLTILFVPETRGMSLALIEQRLMSGVKLRKLGR</sequence>
<feature type="transmembrane region" description="Helical" evidence="10">
    <location>
        <begin position="413"/>
        <end position="434"/>
    </location>
</feature>
<feature type="transmembrane region" description="Helical" evidence="10">
    <location>
        <begin position="171"/>
        <end position="189"/>
    </location>
</feature>
<feature type="domain" description="Major facilitator superfamily (MFS) profile" evidence="11">
    <location>
        <begin position="47"/>
        <end position="468"/>
    </location>
</feature>
<name>G6XJU8_9PROT</name>
<dbReference type="FunFam" id="1.20.1250.20:FF:000218">
    <property type="entry name" value="facilitated trehalose transporter Tret1"/>
    <property type="match status" value="1"/>
</dbReference>
<dbReference type="PATRIC" id="fig|1088869.3.peg.1672"/>
<evidence type="ECO:0000256" key="7">
    <source>
        <dbReference type="ARBA" id="ARBA00022989"/>
    </source>
</evidence>
<evidence type="ECO:0000313" key="12">
    <source>
        <dbReference type="EMBL" id="EHH67910.1"/>
    </source>
</evidence>
<evidence type="ECO:0000256" key="2">
    <source>
        <dbReference type="ARBA" id="ARBA00010992"/>
    </source>
</evidence>
<dbReference type="Gene3D" id="1.20.1250.20">
    <property type="entry name" value="MFS general substrate transporter like domains"/>
    <property type="match status" value="1"/>
</dbReference>
<feature type="transmembrane region" description="Helical" evidence="10">
    <location>
        <begin position="44"/>
        <end position="69"/>
    </location>
</feature>
<dbReference type="InterPro" id="IPR050814">
    <property type="entry name" value="Myo-inositol_Transporter"/>
</dbReference>
<dbReference type="PANTHER" id="PTHR48020:SF12">
    <property type="entry name" value="PROTON MYO-INOSITOL COTRANSPORTER"/>
    <property type="match status" value="1"/>
</dbReference>
<dbReference type="EMBL" id="AGQV01000005">
    <property type="protein sequence ID" value="EHH67910.1"/>
    <property type="molecule type" value="Genomic_DNA"/>
</dbReference>
<keyword evidence="8 10" id="KW-0472">Membrane</keyword>
<dbReference type="PRINTS" id="PR00171">
    <property type="entry name" value="SUGRTRNSPORT"/>
</dbReference>
<feature type="transmembrane region" description="Helical" evidence="10">
    <location>
        <begin position="378"/>
        <end position="401"/>
    </location>
</feature>
<comment type="subcellular location">
    <subcellularLocation>
        <location evidence="1">Cell membrane</location>
        <topology evidence="1">Multi-pass membrane protein</topology>
    </subcellularLocation>
</comment>
<feature type="transmembrane region" description="Helical" evidence="10">
    <location>
        <begin position="446"/>
        <end position="464"/>
    </location>
</feature>
<dbReference type="InterPro" id="IPR036259">
    <property type="entry name" value="MFS_trans_sf"/>
</dbReference>
<evidence type="ECO:0000256" key="9">
    <source>
        <dbReference type="RuleBase" id="RU003346"/>
    </source>
</evidence>
<keyword evidence="5" id="KW-0762">Sugar transport</keyword>
<dbReference type="InterPro" id="IPR020846">
    <property type="entry name" value="MFS_dom"/>
</dbReference>